<evidence type="ECO:0000256" key="10">
    <source>
        <dbReference type="ARBA" id="ARBA00022977"/>
    </source>
</evidence>
<comment type="pathway">
    <text evidence="3 11">Cofactor biosynthesis; thiamine diphosphate biosynthesis; 4-methyl-5-(2-phosphoethyl)-thiazole from 5-(2-hydroxyethyl)-4-methylthiazole: step 1/1.</text>
</comment>
<comment type="cofactor">
    <cofactor evidence="2 11">
        <name>Mg(2+)</name>
        <dbReference type="ChEBI" id="CHEBI:18420"/>
    </cofactor>
</comment>
<dbReference type="InterPro" id="IPR029056">
    <property type="entry name" value="Ribokinase-like"/>
</dbReference>
<keyword evidence="10 11" id="KW-0784">Thiamine biosynthesis</keyword>
<evidence type="ECO:0000256" key="8">
    <source>
        <dbReference type="ARBA" id="ARBA00022840"/>
    </source>
</evidence>
<keyword evidence="13" id="KW-1185">Reference proteome</keyword>
<name>A0A2V2NBE8_9EURY</name>
<evidence type="ECO:0000256" key="1">
    <source>
        <dbReference type="ARBA" id="ARBA00001771"/>
    </source>
</evidence>
<gene>
    <name evidence="11" type="primary">thiM</name>
    <name evidence="12" type="ORF">DLD82_10260</name>
</gene>
<proteinExistence type="inferred from homology"/>
<keyword evidence="9 11" id="KW-0460">Magnesium</keyword>
<dbReference type="GeneID" id="97608670"/>
<accession>A0A2V2NBE8</accession>
<evidence type="ECO:0000256" key="6">
    <source>
        <dbReference type="ARBA" id="ARBA00022741"/>
    </source>
</evidence>
<organism evidence="12 13">
    <name type="scientific">Methanospirillum stamsii</name>
    <dbReference type="NCBI Taxonomy" id="1277351"/>
    <lineage>
        <taxon>Archaea</taxon>
        <taxon>Methanobacteriati</taxon>
        <taxon>Methanobacteriota</taxon>
        <taxon>Stenosarchaea group</taxon>
        <taxon>Methanomicrobia</taxon>
        <taxon>Methanomicrobiales</taxon>
        <taxon>Methanospirillaceae</taxon>
        <taxon>Methanospirillum</taxon>
    </lineage>
</organism>
<evidence type="ECO:0000313" key="12">
    <source>
        <dbReference type="EMBL" id="PWR73667.1"/>
    </source>
</evidence>
<dbReference type="RefSeq" id="WP_109941079.1">
    <property type="nucleotide sequence ID" value="NZ_CP176366.1"/>
</dbReference>
<protein>
    <recommendedName>
        <fullName evidence="11">Hydroxyethylthiazole kinase</fullName>
        <ecNumber evidence="11">2.7.1.50</ecNumber>
    </recommendedName>
    <alternativeName>
        <fullName evidence="11">4-methyl-5-beta-hydroxyethylthiazole kinase</fullName>
        <shortName evidence="11">TH kinase</shortName>
        <shortName evidence="11">Thz kinase</shortName>
    </alternativeName>
</protein>
<evidence type="ECO:0000313" key="13">
    <source>
        <dbReference type="Proteomes" id="UP000245934"/>
    </source>
</evidence>
<evidence type="ECO:0000256" key="3">
    <source>
        <dbReference type="ARBA" id="ARBA00004868"/>
    </source>
</evidence>
<dbReference type="CDD" id="cd01170">
    <property type="entry name" value="THZ_kinase"/>
    <property type="match status" value="1"/>
</dbReference>
<comment type="catalytic activity">
    <reaction evidence="1 11">
        <text>5-(2-hydroxyethyl)-4-methylthiazole + ATP = 4-methyl-5-(2-phosphooxyethyl)-thiazole + ADP + H(+)</text>
        <dbReference type="Rhea" id="RHEA:24212"/>
        <dbReference type="ChEBI" id="CHEBI:15378"/>
        <dbReference type="ChEBI" id="CHEBI:17957"/>
        <dbReference type="ChEBI" id="CHEBI:30616"/>
        <dbReference type="ChEBI" id="CHEBI:58296"/>
        <dbReference type="ChEBI" id="CHEBI:456216"/>
        <dbReference type="EC" id="2.7.1.50"/>
    </reaction>
</comment>
<dbReference type="Gene3D" id="3.40.1190.20">
    <property type="match status" value="1"/>
</dbReference>
<dbReference type="Pfam" id="PF02110">
    <property type="entry name" value="HK"/>
    <property type="match status" value="1"/>
</dbReference>
<comment type="similarity">
    <text evidence="11">Belongs to the Thz kinase family.</text>
</comment>
<dbReference type="GO" id="GO:0009228">
    <property type="term" value="P:thiamine biosynthetic process"/>
    <property type="evidence" value="ECO:0007669"/>
    <property type="project" value="UniProtKB-KW"/>
</dbReference>
<keyword evidence="4 11" id="KW-0808">Transferase</keyword>
<dbReference type="NCBIfam" id="TIGR00694">
    <property type="entry name" value="thiM"/>
    <property type="match status" value="1"/>
</dbReference>
<dbReference type="EMBL" id="QGMZ01000018">
    <property type="protein sequence ID" value="PWR73667.1"/>
    <property type="molecule type" value="Genomic_DNA"/>
</dbReference>
<dbReference type="UniPathway" id="UPA00060">
    <property type="reaction ID" value="UER00139"/>
</dbReference>
<keyword evidence="7 11" id="KW-0418">Kinase</keyword>
<dbReference type="PIRSF" id="PIRSF000513">
    <property type="entry name" value="Thz_kinase"/>
    <property type="match status" value="1"/>
</dbReference>
<sequence>MEMLGKFISSVREKTPLVHHITNYVTVNDCANITLCIGASPVMAHAEEEVEEMVSMAGALVLNIGTLDSQQITRMFLAGKAAGKLGLPIILDPVGAGATSFRTKTAQRMIQELPISVLKGNAGEIGTLAGIQAEVRGVDSGGMSGDPVEITRILAERLGSTVVMSGVIDVVSDGNCIMQCENGHPFMGRLSGTGCMAASIIGACAAVFSDYLRSSAAGITAFGIAGERAAADAAGPGSFKYRLFDHMATVTGDDVNQYGRVRVL</sequence>
<reference evidence="12 13" key="1">
    <citation type="submission" date="2018-05" db="EMBL/GenBank/DDBJ databases">
        <title>Draft genome of Methanospirillum stamsii Pt1.</title>
        <authorList>
            <person name="Dueholm M.S."/>
            <person name="Nielsen P.H."/>
            <person name="Bakmann L.F."/>
            <person name="Otzen D.E."/>
        </authorList>
    </citation>
    <scope>NUCLEOTIDE SEQUENCE [LARGE SCALE GENOMIC DNA]</scope>
    <source>
        <strain evidence="12 13">Pt1</strain>
    </source>
</reference>
<dbReference type="PRINTS" id="PR01099">
    <property type="entry name" value="HYETHTZKNASE"/>
</dbReference>
<dbReference type="GO" id="GO:0005524">
    <property type="term" value="F:ATP binding"/>
    <property type="evidence" value="ECO:0007669"/>
    <property type="project" value="UniProtKB-UniRule"/>
</dbReference>
<dbReference type="GO" id="GO:0009229">
    <property type="term" value="P:thiamine diphosphate biosynthetic process"/>
    <property type="evidence" value="ECO:0007669"/>
    <property type="project" value="UniProtKB-UniRule"/>
</dbReference>
<keyword evidence="8 11" id="KW-0067">ATP-binding</keyword>
<comment type="function">
    <text evidence="11">Catalyzes the phosphorylation of the hydroxyl group of 4-methyl-5-beta-hydroxyethylthiazole (THZ).</text>
</comment>
<feature type="binding site" evidence="11">
    <location>
        <position position="119"/>
    </location>
    <ligand>
        <name>ATP</name>
        <dbReference type="ChEBI" id="CHEBI:30616"/>
    </ligand>
</feature>
<dbReference type="Proteomes" id="UP000245934">
    <property type="component" value="Unassembled WGS sequence"/>
</dbReference>
<dbReference type="GO" id="GO:0004417">
    <property type="term" value="F:hydroxyethylthiazole kinase activity"/>
    <property type="evidence" value="ECO:0007669"/>
    <property type="project" value="UniProtKB-UniRule"/>
</dbReference>
<dbReference type="InterPro" id="IPR000417">
    <property type="entry name" value="Hyethyz_kinase"/>
</dbReference>
<dbReference type="SUPFAM" id="SSF53613">
    <property type="entry name" value="Ribokinase-like"/>
    <property type="match status" value="1"/>
</dbReference>
<dbReference type="HAMAP" id="MF_00228">
    <property type="entry name" value="Thz_kinase"/>
    <property type="match status" value="1"/>
</dbReference>
<feature type="binding site" evidence="11">
    <location>
        <position position="43"/>
    </location>
    <ligand>
        <name>substrate</name>
    </ligand>
</feature>
<dbReference type="NCBIfam" id="NF006830">
    <property type="entry name" value="PRK09355.1"/>
    <property type="match status" value="1"/>
</dbReference>
<dbReference type="GO" id="GO:0000287">
    <property type="term" value="F:magnesium ion binding"/>
    <property type="evidence" value="ECO:0007669"/>
    <property type="project" value="UniProtKB-UniRule"/>
</dbReference>
<evidence type="ECO:0000256" key="5">
    <source>
        <dbReference type="ARBA" id="ARBA00022723"/>
    </source>
</evidence>
<evidence type="ECO:0000256" key="7">
    <source>
        <dbReference type="ARBA" id="ARBA00022777"/>
    </source>
</evidence>
<feature type="binding site" evidence="11">
    <location>
        <position position="192"/>
    </location>
    <ligand>
        <name>substrate</name>
    </ligand>
</feature>
<evidence type="ECO:0000256" key="4">
    <source>
        <dbReference type="ARBA" id="ARBA00022679"/>
    </source>
</evidence>
<feature type="binding site" evidence="11">
    <location>
        <position position="165"/>
    </location>
    <ligand>
        <name>ATP</name>
        <dbReference type="ChEBI" id="CHEBI:30616"/>
    </ligand>
</feature>
<dbReference type="EC" id="2.7.1.50" evidence="11"/>
<keyword evidence="6 11" id="KW-0547">Nucleotide-binding</keyword>
<evidence type="ECO:0000256" key="2">
    <source>
        <dbReference type="ARBA" id="ARBA00001946"/>
    </source>
</evidence>
<comment type="caution">
    <text evidence="12">The sequence shown here is derived from an EMBL/GenBank/DDBJ whole genome shotgun (WGS) entry which is preliminary data.</text>
</comment>
<keyword evidence="5 11" id="KW-0479">Metal-binding</keyword>
<evidence type="ECO:0000256" key="11">
    <source>
        <dbReference type="HAMAP-Rule" id="MF_00228"/>
    </source>
</evidence>
<evidence type="ECO:0000256" key="9">
    <source>
        <dbReference type="ARBA" id="ARBA00022842"/>
    </source>
</evidence>
<dbReference type="AlphaFoldDB" id="A0A2V2NBE8"/>